<comment type="caution">
    <text evidence="3">The sequence shown here is derived from an EMBL/GenBank/DDBJ whole genome shotgun (WGS) entry which is preliminary data.</text>
</comment>
<evidence type="ECO:0000313" key="4">
    <source>
        <dbReference type="Proteomes" id="UP000526307"/>
    </source>
</evidence>
<evidence type="ECO:0000256" key="1">
    <source>
        <dbReference type="ARBA" id="ARBA00023211"/>
    </source>
</evidence>
<keyword evidence="1" id="KW-0464">Manganese</keyword>
<dbReference type="Pfam" id="PF00682">
    <property type="entry name" value="HMGL-like"/>
    <property type="match status" value="1"/>
</dbReference>
<keyword evidence="4" id="KW-1185">Reference proteome</keyword>
<accession>A0A7Y8VQN1</accession>
<gene>
    <name evidence="3" type="ORF">HW270_00655</name>
</gene>
<dbReference type="AlphaFoldDB" id="A0A7Y8VQN1"/>
<dbReference type="GO" id="GO:0003852">
    <property type="term" value="F:2-isopropylmalate synthase activity"/>
    <property type="evidence" value="ECO:0007669"/>
    <property type="project" value="TreeGrafter"/>
</dbReference>
<dbReference type="PANTHER" id="PTHR10277:SF9">
    <property type="entry name" value="2-ISOPROPYLMALATE SYNTHASE 1, CHLOROPLASTIC-RELATED"/>
    <property type="match status" value="1"/>
</dbReference>
<dbReference type="Proteomes" id="UP000526307">
    <property type="component" value="Unassembled WGS sequence"/>
</dbReference>
<dbReference type="InterPro" id="IPR013785">
    <property type="entry name" value="Aldolase_TIM"/>
</dbReference>
<evidence type="ECO:0000313" key="3">
    <source>
        <dbReference type="EMBL" id="NWO22600.1"/>
    </source>
</evidence>
<name>A0A7Y8VQN1_9FIRM</name>
<dbReference type="CDD" id="cd07947">
    <property type="entry name" value="DRE_TIM_Re_CS"/>
    <property type="match status" value="1"/>
</dbReference>
<dbReference type="PANTHER" id="PTHR10277">
    <property type="entry name" value="HOMOCITRATE SYNTHASE-RELATED"/>
    <property type="match status" value="1"/>
</dbReference>
<protein>
    <submittedName>
        <fullName evidence="3">2-isopropylmalate synthase</fullName>
    </submittedName>
</protein>
<dbReference type="EMBL" id="JABXYR010000001">
    <property type="protein sequence ID" value="NWO22600.1"/>
    <property type="molecule type" value="Genomic_DNA"/>
</dbReference>
<evidence type="ECO:0000259" key="2">
    <source>
        <dbReference type="PROSITE" id="PS50991"/>
    </source>
</evidence>
<dbReference type="RefSeq" id="WP_036379447.1">
    <property type="nucleotide sequence ID" value="NZ_JABXYR010000001.1"/>
</dbReference>
<dbReference type="InterPro" id="IPR050073">
    <property type="entry name" value="2-IPM_HCS-like"/>
</dbReference>
<dbReference type="SUPFAM" id="SSF51569">
    <property type="entry name" value="Aldolase"/>
    <property type="match status" value="1"/>
</dbReference>
<organism evidence="3 4">
    <name type="scientific">Mogibacterium timidum</name>
    <dbReference type="NCBI Taxonomy" id="35519"/>
    <lineage>
        <taxon>Bacteria</taxon>
        <taxon>Bacillati</taxon>
        <taxon>Bacillota</taxon>
        <taxon>Clostridia</taxon>
        <taxon>Peptostreptococcales</taxon>
        <taxon>Anaerovoracaceae</taxon>
        <taxon>Mogibacterium</taxon>
    </lineage>
</organism>
<proteinExistence type="predicted"/>
<feature type="domain" description="Pyruvate carboxyltransferase" evidence="2">
    <location>
        <begin position="58"/>
        <end position="328"/>
    </location>
</feature>
<dbReference type="GO" id="GO:0009098">
    <property type="term" value="P:L-leucine biosynthetic process"/>
    <property type="evidence" value="ECO:0007669"/>
    <property type="project" value="TreeGrafter"/>
</dbReference>
<dbReference type="PROSITE" id="PS50991">
    <property type="entry name" value="PYR_CT"/>
    <property type="match status" value="1"/>
</dbReference>
<dbReference type="InterPro" id="IPR000891">
    <property type="entry name" value="PYR_CT"/>
</dbReference>
<dbReference type="Gene3D" id="3.20.20.70">
    <property type="entry name" value="Aldolase class I"/>
    <property type="match status" value="1"/>
</dbReference>
<sequence>MNDIKINKQSNLLEQDPYNYRLQDVEEPNLMREFFEYTEIPKVSFNFRRNPLGMPKEIWITDTTFRDGQQSREPYTVDQIVDIYRMLSRLSGPNGKIRQTEFFVYSERDRRAIEKCRELGLDFPEITTWIRAKKEDFKLVHDIGVKETGILVSCSDYHIFTKLGMNRRQAMEHYLSVISDAFEAGVMPRCHLEDITRADFYGFVVPFVKAIQELAEQANMSVRIRACDTLGYGIPYGGVAMPRSVPGIIYGLQHYAGVPSDMIEWHGHNDFYKAVTNAATAWLYGASAVNTTLFGIGERTGNVPLEAMVFEYAQLRGTLDGMDTTVITELAEYYENIIGYKIPEQTPFVGKNFNVTKAGIHADGLLKNEEIYNIFDTKKFLNRPPLVSINQNSGAAGVAVWLNEKYHLEGDRRVDKHSEVVSYIKRWIDDQYNNGRVSVIGADEIDHLVNEYVSGETDGKNW</sequence>
<reference evidence="3 4" key="1">
    <citation type="submission" date="2020-06" db="EMBL/GenBank/DDBJ databases">
        <title>Mogibacterium timidum strain W9173 genomic sequence.</title>
        <authorList>
            <person name="Wade W.G."/>
            <person name="Johnston C.D."/>
            <person name="Chen T."/>
            <person name="Dewhirst F.E."/>
        </authorList>
    </citation>
    <scope>NUCLEOTIDE SEQUENCE [LARGE SCALE GENOMIC DNA]</scope>
    <source>
        <strain evidence="3 4">W9173</strain>
    </source>
</reference>